<sequence>MREFLYEISILGRLKHRNLVGLRGWCKKEKDMNARLGDFDLAKMHYNGEAVATTRVVGRVGVLIFEVLCGRRRIDEEKPPLVEWVWELMKRGDLMNAFDERLRAKATLQLLCFEEDQRKEYLDSIFHAKKFNTNTDGFLNK</sequence>
<protein>
    <submittedName>
        <fullName evidence="1">Uncharacterized protein</fullName>
    </submittedName>
</protein>
<name>A0ACC0BVB4_CATRO</name>
<gene>
    <name evidence="1" type="ORF">M9H77_07433</name>
</gene>
<evidence type="ECO:0000313" key="2">
    <source>
        <dbReference type="Proteomes" id="UP001060085"/>
    </source>
</evidence>
<evidence type="ECO:0000313" key="1">
    <source>
        <dbReference type="EMBL" id="KAI5676483.1"/>
    </source>
</evidence>
<organism evidence="1 2">
    <name type="scientific">Catharanthus roseus</name>
    <name type="common">Madagascar periwinkle</name>
    <name type="synonym">Vinca rosea</name>
    <dbReference type="NCBI Taxonomy" id="4058"/>
    <lineage>
        <taxon>Eukaryota</taxon>
        <taxon>Viridiplantae</taxon>
        <taxon>Streptophyta</taxon>
        <taxon>Embryophyta</taxon>
        <taxon>Tracheophyta</taxon>
        <taxon>Spermatophyta</taxon>
        <taxon>Magnoliopsida</taxon>
        <taxon>eudicotyledons</taxon>
        <taxon>Gunneridae</taxon>
        <taxon>Pentapetalae</taxon>
        <taxon>asterids</taxon>
        <taxon>lamiids</taxon>
        <taxon>Gentianales</taxon>
        <taxon>Apocynaceae</taxon>
        <taxon>Rauvolfioideae</taxon>
        <taxon>Vinceae</taxon>
        <taxon>Catharanthinae</taxon>
        <taxon>Catharanthus</taxon>
    </lineage>
</organism>
<proteinExistence type="predicted"/>
<comment type="caution">
    <text evidence="1">The sequence shown here is derived from an EMBL/GenBank/DDBJ whole genome shotgun (WGS) entry which is preliminary data.</text>
</comment>
<accession>A0ACC0BVB4</accession>
<keyword evidence="2" id="KW-1185">Reference proteome</keyword>
<dbReference type="EMBL" id="CM044702">
    <property type="protein sequence ID" value="KAI5676483.1"/>
    <property type="molecule type" value="Genomic_DNA"/>
</dbReference>
<dbReference type="Proteomes" id="UP001060085">
    <property type="component" value="Linkage Group LG02"/>
</dbReference>
<reference evidence="2" key="1">
    <citation type="journal article" date="2023" name="Nat. Plants">
        <title>Single-cell RNA sequencing provides a high-resolution roadmap for understanding the multicellular compartmentation of specialized metabolism.</title>
        <authorList>
            <person name="Sun S."/>
            <person name="Shen X."/>
            <person name="Li Y."/>
            <person name="Li Y."/>
            <person name="Wang S."/>
            <person name="Li R."/>
            <person name="Zhang H."/>
            <person name="Shen G."/>
            <person name="Guo B."/>
            <person name="Wei J."/>
            <person name="Xu J."/>
            <person name="St-Pierre B."/>
            <person name="Chen S."/>
            <person name="Sun C."/>
        </authorList>
    </citation>
    <scope>NUCLEOTIDE SEQUENCE [LARGE SCALE GENOMIC DNA]</scope>
</reference>